<feature type="domain" description="DUF11" evidence="1">
    <location>
        <begin position="294"/>
        <end position="411"/>
    </location>
</feature>
<proteinExistence type="predicted"/>
<evidence type="ECO:0000259" key="1">
    <source>
        <dbReference type="Pfam" id="PF01345"/>
    </source>
</evidence>
<name>A0ABY4GBI7_9BACT</name>
<dbReference type="EMBL" id="CP095061">
    <property type="protein sequence ID" value="UOQ67939.1"/>
    <property type="molecule type" value="Genomic_DNA"/>
</dbReference>
<keyword evidence="3" id="KW-1185">Reference proteome</keyword>
<sequence length="642" mass="65245">MFLVDADKTNAADFTPGASGGSLGYAQKTIAPISNGVPNGYIGIGIDEFGNFANPTEGRVKGPGETPDAISVRGAGNGQSITDYPYLGGSGTLPFSLDVSTRVTDSKNDNYRRAYIDVIPQGVTPNITYKITVRIQHGTQVTKAIDNLTVATPPDRLRIGFAGSTGGSTNIHEIRNLAIVQAPIANDDIAGTIYNQNVTLNVLNNDVFSGSEYKPGTVDLDITTSGVQKSYPMPGGQGTFTVDDNGLVTFRPSGTFAGVVTLPYIMQDVAGSTAPLYYSNPGNITIIVEGADVSTTVSGPTSANPGSRITYTANTSNLGTQVATNVIPRLQLPANLTGVEVTNGSYNATSGLVTFTTITSLAVGATDPTVNSVSFTAPNTNGSTVTGTTNYVTTAPAVPDPVATNNTATISTVITGIANAAGVCATPGKDGPAALDGTTTPNTYYPGTASAAVGATSISVGMATGSTAPIAAGDLLLVMQMQGAEINVANSDRYGSNTRTGAGILGTNYTAGTYEYVTAAGPVANGAVPLTTGLVNAYTDAGITATAGLRRFQVIRVPQYSSLVINGGVTGTEWNGSTGGILALDVAGKTKFSANSSLNMTGKGFRGGGGNRYIGNGNFDNADYVRSAVTGTTGAHGSKGKE</sequence>
<accession>A0ABY4GBI7</accession>
<dbReference type="InterPro" id="IPR001434">
    <property type="entry name" value="OmcB-like_DUF11"/>
</dbReference>
<dbReference type="InterPro" id="IPR013320">
    <property type="entry name" value="ConA-like_dom_sf"/>
</dbReference>
<reference evidence="2" key="1">
    <citation type="submission" date="2022-04" db="EMBL/GenBank/DDBJ databases">
        <title>Hymenobacter sp. isolated from the air.</title>
        <authorList>
            <person name="Won M."/>
            <person name="Lee C.-M."/>
            <person name="Woen H.-Y."/>
            <person name="Kwon S.-W."/>
        </authorList>
    </citation>
    <scope>NUCLEOTIDE SEQUENCE</scope>
    <source>
        <strain evidence="2">5420S-77</strain>
    </source>
</reference>
<dbReference type="Pfam" id="PF17963">
    <property type="entry name" value="Big_9"/>
    <property type="match status" value="1"/>
</dbReference>
<dbReference type="RefSeq" id="WP_245124283.1">
    <property type="nucleotide sequence ID" value="NZ_CP095061.1"/>
</dbReference>
<protein>
    <submittedName>
        <fullName evidence="2">Ig-like domain-containing protein</fullName>
    </submittedName>
</protein>
<organism evidence="2 3">
    <name type="scientific">Hymenobacter volaticus</name>
    <dbReference type="NCBI Taxonomy" id="2932254"/>
    <lineage>
        <taxon>Bacteria</taxon>
        <taxon>Pseudomonadati</taxon>
        <taxon>Bacteroidota</taxon>
        <taxon>Cytophagia</taxon>
        <taxon>Cytophagales</taxon>
        <taxon>Hymenobacteraceae</taxon>
        <taxon>Hymenobacter</taxon>
    </lineage>
</organism>
<gene>
    <name evidence="2" type="ORF">MUN86_08815</name>
</gene>
<dbReference type="Proteomes" id="UP000830401">
    <property type="component" value="Chromosome"/>
</dbReference>
<evidence type="ECO:0000313" key="3">
    <source>
        <dbReference type="Proteomes" id="UP000830401"/>
    </source>
</evidence>
<dbReference type="SUPFAM" id="SSF49899">
    <property type="entry name" value="Concanavalin A-like lectins/glucanases"/>
    <property type="match status" value="1"/>
</dbReference>
<evidence type="ECO:0000313" key="2">
    <source>
        <dbReference type="EMBL" id="UOQ67939.1"/>
    </source>
</evidence>
<dbReference type="Pfam" id="PF01345">
    <property type="entry name" value="DUF11"/>
    <property type="match status" value="1"/>
</dbReference>